<feature type="transmembrane region" description="Helical" evidence="2">
    <location>
        <begin position="313"/>
        <end position="335"/>
    </location>
</feature>
<feature type="transmembrane region" description="Helical" evidence="2">
    <location>
        <begin position="176"/>
        <end position="200"/>
    </location>
</feature>
<evidence type="ECO:0000313" key="3">
    <source>
        <dbReference type="EMBL" id="TWU11842.1"/>
    </source>
</evidence>
<feature type="transmembrane region" description="Helical" evidence="2">
    <location>
        <begin position="386"/>
        <end position="405"/>
    </location>
</feature>
<feature type="region of interest" description="Disordered" evidence="1">
    <location>
        <begin position="1"/>
        <end position="31"/>
    </location>
</feature>
<evidence type="ECO:0008006" key="5">
    <source>
        <dbReference type="Google" id="ProtNLM"/>
    </source>
</evidence>
<name>A0A5C6BJE8_9PLAN</name>
<evidence type="ECO:0000256" key="2">
    <source>
        <dbReference type="SAM" id="Phobius"/>
    </source>
</evidence>
<organism evidence="3 4">
    <name type="scientific">Symmachiella macrocystis</name>
    <dbReference type="NCBI Taxonomy" id="2527985"/>
    <lineage>
        <taxon>Bacteria</taxon>
        <taxon>Pseudomonadati</taxon>
        <taxon>Planctomycetota</taxon>
        <taxon>Planctomycetia</taxon>
        <taxon>Planctomycetales</taxon>
        <taxon>Planctomycetaceae</taxon>
        <taxon>Symmachiella</taxon>
    </lineage>
</organism>
<feature type="transmembrane region" description="Helical" evidence="2">
    <location>
        <begin position="134"/>
        <end position="156"/>
    </location>
</feature>
<dbReference type="EMBL" id="SJPP01000001">
    <property type="protein sequence ID" value="TWU11842.1"/>
    <property type="molecule type" value="Genomic_DNA"/>
</dbReference>
<keyword evidence="4" id="KW-1185">Reference proteome</keyword>
<evidence type="ECO:0000313" key="4">
    <source>
        <dbReference type="Proteomes" id="UP000320735"/>
    </source>
</evidence>
<gene>
    <name evidence="3" type="ORF">CA54_06540</name>
</gene>
<feature type="transmembrane region" description="Helical" evidence="2">
    <location>
        <begin position="269"/>
        <end position="292"/>
    </location>
</feature>
<feature type="transmembrane region" description="Helical" evidence="2">
    <location>
        <begin position="347"/>
        <end position="365"/>
    </location>
</feature>
<dbReference type="AlphaFoldDB" id="A0A5C6BJE8"/>
<keyword evidence="2" id="KW-0472">Membrane</keyword>
<proteinExistence type="predicted"/>
<keyword evidence="2" id="KW-0812">Transmembrane</keyword>
<feature type="transmembrane region" description="Helical" evidence="2">
    <location>
        <begin position="83"/>
        <end position="104"/>
    </location>
</feature>
<feature type="compositionally biased region" description="Polar residues" evidence="1">
    <location>
        <begin position="1"/>
        <end position="25"/>
    </location>
</feature>
<dbReference type="Proteomes" id="UP000320735">
    <property type="component" value="Unassembled WGS sequence"/>
</dbReference>
<sequence length="429" mass="47454">MTPFANSGGSKENNLMSEHLQSPADTSELRTEPVELTTFYDESLVDQPPDPAPPAQRQRGSLWGMFAVLFRAIRFVYRLIGAVLVLAVVAAVPIVNFWVLGYLLDAQGRVARGRVAGGGRWRDAFPDIASLSRIASIGVGISLCLLPLRLLAGLAADARLISAGSTADVGLHRAVIVAAVLVAVHIYLALARGGGLSCFFRPLKNLRWLRKQIRNGQYLEVADREIRAFIASLRIRERWWLGLRGFLTGLAWLIVPTAMFAAANSSEGGLVAVTIAGGLLLIPVLSWMPLLQARFAAERRWRAAFELRTVRRIFRRAPIAGTLAVIGTLVLSLPLYLAKVVLPPRDAMWMVTIVFIVSIWPVKLLSGWAYQRGMKRETDAWWGLRWLGRGVMLPLLAVYVFLLLFTPSLGEHGKWVLFEHHGFLLPVPF</sequence>
<evidence type="ECO:0000256" key="1">
    <source>
        <dbReference type="SAM" id="MobiDB-lite"/>
    </source>
</evidence>
<feature type="transmembrane region" description="Helical" evidence="2">
    <location>
        <begin position="241"/>
        <end position="263"/>
    </location>
</feature>
<accession>A0A5C6BJE8</accession>
<reference evidence="3 4" key="1">
    <citation type="submission" date="2019-02" db="EMBL/GenBank/DDBJ databases">
        <title>Deep-cultivation of Planctomycetes and their phenomic and genomic characterization uncovers novel biology.</title>
        <authorList>
            <person name="Wiegand S."/>
            <person name="Jogler M."/>
            <person name="Boedeker C."/>
            <person name="Pinto D."/>
            <person name="Vollmers J."/>
            <person name="Rivas-Marin E."/>
            <person name="Kohn T."/>
            <person name="Peeters S.H."/>
            <person name="Heuer A."/>
            <person name="Rast P."/>
            <person name="Oberbeckmann S."/>
            <person name="Bunk B."/>
            <person name="Jeske O."/>
            <person name="Meyerdierks A."/>
            <person name="Storesund J.E."/>
            <person name="Kallscheuer N."/>
            <person name="Luecker S."/>
            <person name="Lage O.M."/>
            <person name="Pohl T."/>
            <person name="Merkel B.J."/>
            <person name="Hornburger P."/>
            <person name="Mueller R.-W."/>
            <person name="Bruemmer F."/>
            <person name="Labrenz M."/>
            <person name="Spormann A.M."/>
            <person name="Op Den Camp H."/>
            <person name="Overmann J."/>
            <person name="Amann R."/>
            <person name="Jetten M.S.M."/>
            <person name="Mascher T."/>
            <person name="Medema M.H."/>
            <person name="Devos D.P."/>
            <person name="Kaster A.-K."/>
            <person name="Ovreas L."/>
            <person name="Rohde M."/>
            <person name="Galperin M.Y."/>
            <person name="Jogler C."/>
        </authorList>
    </citation>
    <scope>NUCLEOTIDE SEQUENCE [LARGE SCALE GENOMIC DNA]</scope>
    <source>
        <strain evidence="3 4">CA54</strain>
    </source>
</reference>
<comment type="caution">
    <text evidence="3">The sequence shown here is derived from an EMBL/GenBank/DDBJ whole genome shotgun (WGS) entry which is preliminary data.</text>
</comment>
<protein>
    <recommendedName>
        <fullName evidence="5">DUF4013 domain-containing protein</fullName>
    </recommendedName>
</protein>
<keyword evidence="2" id="KW-1133">Transmembrane helix</keyword>